<organism evidence="1 2">
    <name type="scientific">Thalassospira mesophila</name>
    <dbReference type="NCBI Taxonomy" id="1293891"/>
    <lineage>
        <taxon>Bacteria</taxon>
        <taxon>Pseudomonadati</taxon>
        <taxon>Pseudomonadota</taxon>
        <taxon>Alphaproteobacteria</taxon>
        <taxon>Rhodospirillales</taxon>
        <taxon>Thalassospiraceae</taxon>
        <taxon>Thalassospira</taxon>
    </lineage>
</organism>
<sequence>MAKTAKFIIGSLVVVAAAGAGLHFLAPVYTENNLRSALTNPQSMIRGEFTNFQMSLFKGTMSGDNVKIVSMDGAVYSAQHVDITGIDWLAVYGFNPSHDALAQGMTLGNATIEVNGRKISFDQARLAGVSADPTNWLPDTFAAADITSPGLTQTFEDQTSTIEDIHIQDIAADHIGGITTGAWSYDAGPDQGNARIAQSIFANCAGPMPLLQQLDNSDFNWNSAESCKNMALADLTMSLPDHSAISAAGILVDGLTTQSIETTSVNGLKIRLPKNGGALTIGRIELGGFDQAINPDLIPAPGEKFDIDQWLAAFESVKIDKLELSDQLYTLPEAEIRWDHLAIHKLAHNVIGEFSSGGLSVHGSNVAQTLKIGLDQATLRDVDLANIGTVLRQFQGVTASTPEEQLAEMQDKTLGEVGFPFNPPVLSTYLLTGIELGITGSETFHLTLDELGGALGDVGPAREDGPQVARAASSHIGGFSIDIPDEISTDPRVTSMLGVERFDQVTLDIDAHQRWNAENGEFQYGVDELTVHDFGTVKFSVTLAGLTSDVIGQLQDIPLIDAKQRIGKIFSQSALLKDASLEISGENLMPTVWKIAAATSGVPADQLQLTAGMVVVQAQQQYGKTGQLGASLGQLANWLAAPHRLKITLSPPKPVAFGPLMKAQKPPTPPVLAETFGLKILANDEVGK</sequence>
<evidence type="ECO:0000313" key="2">
    <source>
        <dbReference type="Proteomes" id="UP000193391"/>
    </source>
</evidence>
<accession>A0A1Y2L1P5</accession>
<dbReference type="EMBL" id="JFKA01000002">
    <property type="protein sequence ID" value="OSQ39410.1"/>
    <property type="molecule type" value="Genomic_DNA"/>
</dbReference>
<dbReference type="OrthoDB" id="7313446at2"/>
<dbReference type="RefSeq" id="WP_085580129.1">
    <property type="nucleotide sequence ID" value="NZ_JFKA01000002.1"/>
</dbReference>
<reference evidence="1 2" key="1">
    <citation type="submission" date="2014-03" db="EMBL/GenBank/DDBJ databases">
        <title>The draft genome sequence of Thalassospira mesophila JCM 18969.</title>
        <authorList>
            <person name="Lai Q."/>
            <person name="Shao Z."/>
        </authorList>
    </citation>
    <scope>NUCLEOTIDE SEQUENCE [LARGE SCALE GENOMIC DNA]</scope>
    <source>
        <strain evidence="1 2">JCM 18969</strain>
    </source>
</reference>
<comment type="caution">
    <text evidence="1">The sequence shown here is derived from an EMBL/GenBank/DDBJ whole genome shotgun (WGS) entry which is preliminary data.</text>
</comment>
<dbReference type="AlphaFoldDB" id="A0A1Y2L1P5"/>
<evidence type="ECO:0000313" key="1">
    <source>
        <dbReference type="EMBL" id="OSQ39410.1"/>
    </source>
</evidence>
<proteinExistence type="predicted"/>
<gene>
    <name evidence="1" type="ORF">TMES_04970</name>
</gene>
<name>A0A1Y2L1P5_9PROT</name>
<keyword evidence="2" id="KW-1185">Reference proteome</keyword>
<dbReference type="Proteomes" id="UP000193391">
    <property type="component" value="Unassembled WGS sequence"/>
</dbReference>
<protein>
    <submittedName>
        <fullName evidence="1">Uncharacterized protein</fullName>
    </submittedName>
</protein>